<proteinExistence type="predicted"/>
<sequence length="196" mass="21977">MDDAISGVMGLLREAFPAECRRRPLGWEALGTWESRHGVVLPEPYRTFVAEVANGMNEGPPDGGGLLPLGQKPISWVSWEADCWMSPEPFDGTAERVPGRPFPLEEEWQWEYDYYDHVLHSSLLHRTYQDGSVLLGADGVGEYWTLVVAGPQRGRVWWLRDGCATPYTGSLSGQPEQGFAGWVKDWHAGSGWWCPE</sequence>
<dbReference type="EMBL" id="JARAWN010000035">
    <property type="protein sequence ID" value="MDX3129860.1"/>
    <property type="molecule type" value="Genomic_DNA"/>
</dbReference>
<dbReference type="SUPFAM" id="SSF160631">
    <property type="entry name" value="SMI1/KNR4-like"/>
    <property type="match status" value="1"/>
</dbReference>
<evidence type="ECO:0000313" key="1">
    <source>
        <dbReference type="EMBL" id="MDX3129860.1"/>
    </source>
</evidence>
<dbReference type="GeneID" id="89655082"/>
<name>A0AAJ2PLQ5_9ACTN</name>
<dbReference type="InterPro" id="IPR037883">
    <property type="entry name" value="Knr4/Smi1-like_sf"/>
</dbReference>
<dbReference type="AlphaFoldDB" id="A0AAJ2PLQ5"/>
<gene>
    <name evidence="1" type="ORF">PV367_08620</name>
</gene>
<comment type="caution">
    <text evidence="1">The sequence shown here is derived from an EMBL/GenBank/DDBJ whole genome shotgun (WGS) entry which is preliminary data.</text>
</comment>
<protein>
    <submittedName>
        <fullName evidence="1">SMI1/KNR4 family protein</fullName>
    </submittedName>
</protein>
<dbReference type="RefSeq" id="WP_086747088.1">
    <property type="nucleotide sequence ID" value="NZ_CP107841.1"/>
</dbReference>
<evidence type="ECO:0000313" key="2">
    <source>
        <dbReference type="Proteomes" id="UP001273589"/>
    </source>
</evidence>
<organism evidence="1 2">
    <name type="scientific">Streptomyces europaeiscabiei</name>
    <dbReference type="NCBI Taxonomy" id="146819"/>
    <lineage>
        <taxon>Bacteria</taxon>
        <taxon>Bacillati</taxon>
        <taxon>Actinomycetota</taxon>
        <taxon>Actinomycetes</taxon>
        <taxon>Kitasatosporales</taxon>
        <taxon>Streptomycetaceae</taxon>
        <taxon>Streptomyces</taxon>
    </lineage>
</organism>
<dbReference type="Proteomes" id="UP001273589">
    <property type="component" value="Unassembled WGS sequence"/>
</dbReference>
<reference evidence="1" key="1">
    <citation type="journal article" date="2023" name="Microb. Genom.">
        <title>Mesoterricola silvestris gen. nov., sp. nov., Mesoterricola sediminis sp. nov., Geothrix oryzae sp. nov., Geothrix edaphica sp. nov., Geothrix rubra sp. nov., and Geothrix limicola sp. nov., six novel members of Acidobacteriota isolated from soils.</title>
        <authorList>
            <person name="Weisberg A.J."/>
            <person name="Pearce E."/>
            <person name="Kramer C.G."/>
            <person name="Chang J.H."/>
            <person name="Clarke C.R."/>
        </authorList>
    </citation>
    <scope>NUCLEOTIDE SEQUENCE</scope>
    <source>
        <strain evidence="1">ND06-05F</strain>
    </source>
</reference>
<accession>A0AAJ2PLQ5</accession>